<dbReference type="PANTHER" id="PTHR13890">
    <property type="entry name" value="RNA SPLICING PROTEIN MRS2, MITOCHONDRIAL"/>
    <property type="match status" value="1"/>
</dbReference>
<name>S8BS67_9LAMI</name>
<comment type="similarity">
    <text evidence="1">Belongs to the CorA metal ion transporter (MIT) (TC 1.A.35.5) family.</text>
</comment>
<dbReference type="Proteomes" id="UP000015453">
    <property type="component" value="Unassembled WGS sequence"/>
</dbReference>
<dbReference type="GO" id="GO:0015095">
    <property type="term" value="F:magnesium ion transmembrane transporter activity"/>
    <property type="evidence" value="ECO:0007669"/>
    <property type="project" value="TreeGrafter"/>
</dbReference>
<protein>
    <submittedName>
        <fullName evidence="2">Uncharacterized protein</fullName>
    </submittedName>
</protein>
<dbReference type="AlphaFoldDB" id="S8BS67"/>
<keyword evidence="3" id="KW-1185">Reference proteome</keyword>
<sequence length="70" mass="8133">MGEERKAKKRGRGEWILMDARGRAGTVRVDKYTIMNWTRINPRDLRIIDPDFGYPSAILCRDKAVVLNLE</sequence>
<gene>
    <name evidence="2" type="ORF">M569_17551</name>
</gene>
<proteinExistence type="inferred from homology"/>
<dbReference type="Gene3D" id="2.40.128.330">
    <property type="match status" value="1"/>
</dbReference>
<evidence type="ECO:0000313" key="3">
    <source>
        <dbReference type="Proteomes" id="UP000015453"/>
    </source>
</evidence>
<dbReference type="InterPro" id="IPR039204">
    <property type="entry name" value="MRS2-like"/>
</dbReference>
<feature type="non-terminal residue" evidence="2">
    <location>
        <position position="70"/>
    </location>
</feature>
<accession>S8BS67</accession>
<dbReference type="OrthoDB" id="10251508at2759"/>
<comment type="caution">
    <text evidence="2">The sequence shown here is derived from an EMBL/GenBank/DDBJ whole genome shotgun (WGS) entry which is preliminary data.</text>
</comment>
<dbReference type="PANTHER" id="PTHR13890:SF31">
    <property type="entry name" value="MAGNESIUM TRANSPORTER MRS2-2-RELATED"/>
    <property type="match status" value="1"/>
</dbReference>
<organism evidence="2 3">
    <name type="scientific">Genlisea aurea</name>
    <dbReference type="NCBI Taxonomy" id="192259"/>
    <lineage>
        <taxon>Eukaryota</taxon>
        <taxon>Viridiplantae</taxon>
        <taxon>Streptophyta</taxon>
        <taxon>Embryophyta</taxon>
        <taxon>Tracheophyta</taxon>
        <taxon>Spermatophyta</taxon>
        <taxon>Magnoliopsida</taxon>
        <taxon>eudicotyledons</taxon>
        <taxon>Gunneridae</taxon>
        <taxon>Pentapetalae</taxon>
        <taxon>asterids</taxon>
        <taxon>lamiids</taxon>
        <taxon>Lamiales</taxon>
        <taxon>Lentibulariaceae</taxon>
        <taxon>Genlisea</taxon>
    </lineage>
</organism>
<dbReference type="EMBL" id="AUSU01010421">
    <property type="protein sequence ID" value="EPS57269.1"/>
    <property type="molecule type" value="Genomic_DNA"/>
</dbReference>
<evidence type="ECO:0000313" key="2">
    <source>
        <dbReference type="EMBL" id="EPS57269.1"/>
    </source>
</evidence>
<reference evidence="2 3" key="1">
    <citation type="journal article" date="2013" name="BMC Genomics">
        <title>The miniature genome of a carnivorous plant Genlisea aurea contains a low number of genes and short non-coding sequences.</title>
        <authorList>
            <person name="Leushkin E.V."/>
            <person name="Sutormin R.A."/>
            <person name="Nabieva E.R."/>
            <person name="Penin A.A."/>
            <person name="Kondrashov A.S."/>
            <person name="Logacheva M.D."/>
        </authorList>
    </citation>
    <scope>NUCLEOTIDE SEQUENCE [LARGE SCALE GENOMIC DNA]</scope>
</reference>
<evidence type="ECO:0000256" key="1">
    <source>
        <dbReference type="ARBA" id="ARBA00007535"/>
    </source>
</evidence>